<dbReference type="EMBL" id="CP144752">
    <property type="protein sequence ID" value="WVZ91558.1"/>
    <property type="molecule type" value="Genomic_DNA"/>
</dbReference>
<gene>
    <name evidence="3" type="ORF">U9M48_037710</name>
</gene>
<dbReference type="Gene3D" id="3.80.10.10">
    <property type="entry name" value="Ribonuclease Inhibitor"/>
    <property type="match status" value="1"/>
</dbReference>
<feature type="domain" description="Disease resistance R13L4/SHOC-2-like LRR" evidence="2">
    <location>
        <begin position="156"/>
        <end position="346"/>
    </location>
</feature>
<protein>
    <recommendedName>
        <fullName evidence="2">Disease resistance R13L4/SHOC-2-like LRR domain-containing protein</fullName>
    </recommendedName>
</protein>
<reference evidence="3 4" key="1">
    <citation type="submission" date="2024-02" db="EMBL/GenBank/DDBJ databases">
        <title>High-quality chromosome-scale genome assembly of Pensacola bahiagrass (Paspalum notatum Flugge var. saurae).</title>
        <authorList>
            <person name="Vega J.M."/>
            <person name="Podio M."/>
            <person name="Orjuela J."/>
            <person name="Siena L.A."/>
            <person name="Pessino S.C."/>
            <person name="Combes M.C."/>
            <person name="Mariac C."/>
            <person name="Albertini E."/>
            <person name="Pupilli F."/>
            <person name="Ortiz J.P.A."/>
            <person name="Leblanc O."/>
        </authorList>
    </citation>
    <scope>NUCLEOTIDE SEQUENCE [LARGE SCALE GENOMIC DNA]</scope>
    <source>
        <strain evidence="3">R1</strain>
        <tissue evidence="3">Leaf</tissue>
    </source>
</reference>
<dbReference type="PANTHER" id="PTHR36766">
    <property type="entry name" value="PLANT BROAD-SPECTRUM MILDEW RESISTANCE PROTEIN RPW8"/>
    <property type="match status" value="1"/>
</dbReference>
<evidence type="ECO:0000313" key="3">
    <source>
        <dbReference type="EMBL" id="WVZ91558.1"/>
    </source>
</evidence>
<dbReference type="Proteomes" id="UP001341281">
    <property type="component" value="Chromosome 08"/>
</dbReference>
<evidence type="ECO:0000256" key="1">
    <source>
        <dbReference type="ARBA" id="ARBA00022737"/>
    </source>
</evidence>
<dbReference type="SUPFAM" id="SSF52058">
    <property type="entry name" value="L domain-like"/>
    <property type="match status" value="1"/>
</dbReference>
<evidence type="ECO:0000259" key="2">
    <source>
        <dbReference type="Pfam" id="PF23598"/>
    </source>
</evidence>
<keyword evidence="1" id="KW-0677">Repeat</keyword>
<sequence length="379" mass="42601">MMKKVDSYDLSDSDMLNPNNPYQFCHLTKLVLENLPNLEHLLGLVGLPEIKTLELRGIPKLELLTTTTGFANGEEEDEMQYCFPRLSTLVICDCPKLSVKPYFPPSLQSLTLEGSSEHLFSSGCFFHPRHGGHAHGEEPSSSSCIVDVKHPHLKKLKLSRLIGSSSGWDVLEHLTGLHVLQISECRDLNDLPESMKCLTCLCKLKIEDCDNLCVLPEWLGELRSLQHLWIESLPIMSIPPQSIQHLTSLESLDIMFCNALQQLPEQLGEFCSLRDLTIFLPALTFLPESMRRLCSLQFLNLLGCEALTLLPESLGDLSALRRFCIQNCPGLTSLPHSMRRLELEALLIGGNPDLVRRCREGVGEDWHLISHIPVLHLLD</sequence>
<dbReference type="AlphaFoldDB" id="A0AAQ3XAB2"/>
<dbReference type="InterPro" id="IPR055414">
    <property type="entry name" value="LRR_R13L4/SHOC2-like"/>
</dbReference>
<accession>A0AAQ3XAB2</accession>
<evidence type="ECO:0000313" key="4">
    <source>
        <dbReference type="Proteomes" id="UP001341281"/>
    </source>
</evidence>
<proteinExistence type="predicted"/>
<dbReference type="InterPro" id="IPR032675">
    <property type="entry name" value="LRR_dom_sf"/>
</dbReference>
<dbReference type="PANTHER" id="PTHR36766:SF34">
    <property type="entry name" value="NB-ARC DOMAIN-CONTAINING PROTEIN"/>
    <property type="match status" value="1"/>
</dbReference>
<dbReference type="Pfam" id="PF23598">
    <property type="entry name" value="LRR_14"/>
    <property type="match status" value="1"/>
</dbReference>
<organism evidence="3 4">
    <name type="scientific">Paspalum notatum var. saurae</name>
    <dbReference type="NCBI Taxonomy" id="547442"/>
    <lineage>
        <taxon>Eukaryota</taxon>
        <taxon>Viridiplantae</taxon>
        <taxon>Streptophyta</taxon>
        <taxon>Embryophyta</taxon>
        <taxon>Tracheophyta</taxon>
        <taxon>Spermatophyta</taxon>
        <taxon>Magnoliopsida</taxon>
        <taxon>Liliopsida</taxon>
        <taxon>Poales</taxon>
        <taxon>Poaceae</taxon>
        <taxon>PACMAD clade</taxon>
        <taxon>Panicoideae</taxon>
        <taxon>Andropogonodae</taxon>
        <taxon>Paspaleae</taxon>
        <taxon>Paspalinae</taxon>
        <taxon>Paspalum</taxon>
    </lineage>
</organism>
<keyword evidence="4" id="KW-1185">Reference proteome</keyword>
<name>A0AAQ3XAB2_PASNO</name>